<protein>
    <recommendedName>
        <fullName evidence="1">Reverse transcriptase domain-containing protein</fullName>
    </recommendedName>
</protein>
<dbReference type="PROSITE" id="PS50878">
    <property type="entry name" value="RT_POL"/>
    <property type="match status" value="1"/>
</dbReference>
<comment type="caution">
    <text evidence="2">The sequence shown here is derived from an EMBL/GenBank/DDBJ whole genome shotgun (WGS) entry which is preliminary data.</text>
</comment>
<sequence length="123" mass="13758">MFLDFEAAFDSLHRDRLPNALRADGVPGGFVRLLDDMNQRRATAVRIPVRYTKPFEVVIGVRQGAVAGSFLFNLAIDDIMRRTVCQCPADIIFAPSRCPLTDLEYGNDVVIFAGSNVKLQTRR</sequence>
<reference evidence="2 3" key="1">
    <citation type="submission" date="2023-08" db="EMBL/GenBank/DDBJ databases">
        <title>A Necator americanus chromosomal reference genome.</title>
        <authorList>
            <person name="Ilik V."/>
            <person name="Petrzelkova K.J."/>
            <person name="Pardy F."/>
            <person name="Fuh T."/>
            <person name="Niatou-Singa F.S."/>
            <person name="Gouil Q."/>
            <person name="Baker L."/>
            <person name="Ritchie M.E."/>
            <person name="Jex A.R."/>
            <person name="Gazzola D."/>
            <person name="Li H."/>
            <person name="Toshio Fujiwara R."/>
            <person name="Zhan B."/>
            <person name="Aroian R.V."/>
            <person name="Pafco B."/>
            <person name="Schwarz E.M."/>
        </authorList>
    </citation>
    <scope>NUCLEOTIDE SEQUENCE [LARGE SCALE GENOMIC DNA]</scope>
    <source>
        <strain evidence="2 3">Aroian</strain>
        <tissue evidence="2">Whole animal</tissue>
    </source>
</reference>
<proteinExistence type="predicted"/>
<evidence type="ECO:0000259" key="1">
    <source>
        <dbReference type="PROSITE" id="PS50878"/>
    </source>
</evidence>
<feature type="domain" description="Reverse transcriptase" evidence="1">
    <location>
        <begin position="1"/>
        <end position="123"/>
    </location>
</feature>
<gene>
    <name evidence="2" type="primary">Necator_chrI.g1169</name>
    <name evidence="2" type="ORF">RB195_005043</name>
</gene>
<dbReference type="PANTHER" id="PTHR47027:SF20">
    <property type="entry name" value="REVERSE TRANSCRIPTASE-LIKE PROTEIN WITH RNA-DIRECTED DNA POLYMERASE DOMAIN"/>
    <property type="match status" value="1"/>
</dbReference>
<name>A0ABR1BMI1_NECAM</name>
<evidence type="ECO:0000313" key="3">
    <source>
        <dbReference type="Proteomes" id="UP001303046"/>
    </source>
</evidence>
<dbReference type="Proteomes" id="UP001303046">
    <property type="component" value="Unassembled WGS sequence"/>
</dbReference>
<evidence type="ECO:0000313" key="2">
    <source>
        <dbReference type="EMBL" id="KAK6727105.1"/>
    </source>
</evidence>
<dbReference type="InterPro" id="IPR000477">
    <property type="entry name" value="RT_dom"/>
</dbReference>
<accession>A0ABR1BMI1</accession>
<keyword evidence="3" id="KW-1185">Reference proteome</keyword>
<dbReference type="PANTHER" id="PTHR47027">
    <property type="entry name" value="REVERSE TRANSCRIPTASE DOMAIN-CONTAINING PROTEIN"/>
    <property type="match status" value="1"/>
</dbReference>
<dbReference type="EMBL" id="JAVFWL010000001">
    <property type="protein sequence ID" value="KAK6727105.1"/>
    <property type="molecule type" value="Genomic_DNA"/>
</dbReference>
<organism evidence="2 3">
    <name type="scientific">Necator americanus</name>
    <name type="common">Human hookworm</name>
    <dbReference type="NCBI Taxonomy" id="51031"/>
    <lineage>
        <taxon>Eukaryota</taxon>
        <taxon>Metazoa</taxon>
        <taxon>Ecdysozoa</taxon>
        <taxon>Nematoda</taxon>
        <taxon>Chromadorea</taxon>
        <taxon>Rhabditida</taxon>
        <taxon>Rhabditina</taxon>
        <taxon>Rhabditomorpha</taxon>
        <taxon>Strongyloidea</taxon>
        <taxon>Ancylostomatidae</taxon>
        <taxon>Bunostominae</taxon>
        <taxon>Necator</taxon>
    </lineage>
</organism>